<gene>
    <name evidence="1" type="ORF">PHET_12451</name>
</gene>
<evidence type="ECO:0000313" key="2">
    <source>
        <dbReference type="Proteomes" id="UP000748531"/>
    </source>
</evidence>
<sequence length="54" mass="6151">MTSRRKSSLMCVTWYFSARYNHCGCTCTTCFGCVLQTSRSVWTTSEIIVRTSLS</sequence>
<dbReference type="AlphaFoldDB" id="A0A8J4WD70"/>
<dbReference type="EMBL" id="LUCH01016103">
    <property type="protein sequence ID" value="KAF5395289.1"/>
    <property type="molecule type" value="Genomic_DNA"/>
</dbReference>
<name>A0A8J4WD70_9TREM</name>
<comment type="caution">
    <text evidence="1">The sequence shown here is derived from an EMBL/GenBank/DDBJ whole genome shotgun (WGS) entry which is preliminary data.</text>
</comment>
<organism evidence="1 2">
    <name type="scientific">Paragonimus heterotremus</name>
    <dbReference type="NCBI Taxonomy" id="100268"/>
    <lineage>
        <taxon>Eukaryota</taxon>
        <taxon>Metazoa</taxon>
        <taxon>Spiralia</taxon>
        <taxon>Lophotrochozoa</taxon>
        <taxon>Platyhelminthes</taxon>
        <taxon>Trematoda</taxon>
        <taxon>Digenea</taxon>
        <taxon>Plagiorchiida</taxon>
        <taxon>Troglotremata</taxon>
        <taxon>Troglotrematidae</taxon>
        <taxon>Paragonimus</taxon>
    </lineage>
</organism>
<reference evidence="1" key="1">
    <citation type="submission" date="2019-05" db="EMBL/GenBank/DDBJ databases">
        <title>Annotation for the trematode Paragonimus heterotremus.</title>
        <authorList>
            <person name="Choi Y.-J."/>
        </authorList>
    </citation>
    <scope>NUCLEOTIDE SEQUENCE</scope>
    <source>
        <strain evidence="1">LC</strain>
    </source>
</reference>
<accession>A0A8J4WD70</accession>
<proteinExistence type="predicted"/>
<evidence type="ECO:0000313" key="1">
    <source>
        <dbReference type="EMBL" id="KAF5395289.1"/>
    </source>
</evidence>
<protein>
    <submittedName>
        <fullName evidence="1">Uncharacterized protein</fullName>
    </submittedName>
</protein>
<dbReference type="Proteomes" id="UP000748531">
    <property type="component" value="Unassembled WGS sequence"/>
</dbReference>
<keyword evidence="2" id="KW-1185">Reference proteome</keyword>